<feature type="region of interest" description="Disordered" evidence="1">
    <location>
        <begin position="89"/>
        <end position="132"/>
    </location>
</feature>
<evidence type="ECO:0000313" key="3">
    <source>
        <dbReference type="Proteomes" id="UP000815677"/>
    </source>
</evidence>
<dbReference type="EMBL" id="DF849328">
    <property type="protein sequence ID" value="GAT56689.1"/>
    <property type="molecule type" value="Genomic_DNA"/>
</dbReference>
<feature type="compositionally biased region" description="Basic residues" evidence="1">
    <location>
        <begin position="109"/>
        <end position="120"/>
    </location>
</feature>
<name>A0ABQ0M034_MYCCL</name>
<keyword evidence="3" id="KW-1185">Reference proteome</keyword>
<evidence type="ECO:0000256" key="1">
    <source>
        <dbReference type="SAM" id="MobiDB-lite"/>
    </source>
</evidence>
<evidence type="ECO:0000313" key="2">
    <source>
        <dbReference type="EMBL" id="GAT56689.1"/>
    </source>
</evidence>
<protein>
    <submittedName>
        <fullName evidence="2">Uncharacterized protein</fullName>
    </submittedName>
</protein>
<proteinExistence type="predicted"/>
<gene>
    <name evidence="2" type="ORF">MCHLO_13316</name>
</gene>
<dbReference type="Proteomes" id="UP000815677">
    <property type="component" value="Unassembled WGS sequence"/>
</dbReference>
<sequence>MSSPIADQDPVENIHGTLHNRAARASIRILFNAGVSKVTLVEDFGGSLTTIKRVIRNAYTAKDKEDEDLGIATKAGLPKFKARWVTLAPKQRAQAKADPEEEEPALASRRPRRGPHHRRQNPAQHEANEPEAEPDFLKVFLAKLGGRMPKFHQALADAGMDKETLYHLGSTDQKMLDAALQQLQNGNANLDLTQMEWAFFKAGVQALIIELD</sequence>
<accession>A0ABQ0M034</accession>
<organism evidence="2 3">
    <name type="scientific">Mycena chlorophos</name>
    <name type="common">Agaric fungus</name>
    <name type="synonym">Agaricus chlorophos</name>
    <dbReference type="NCBI Taxonomy" id="658473"/>
    <lineage>
        <taxon>Eukaryota</taxon>
        <taxon>Fungi</taxon>
        <taxon>Dikarya</taxon>
        <taxon>Basidiomycota</taxon>
        <taxon>Agaricomycotina</taxon>
        <taxon>Agaricomycetes</taxon>
        <taxon>Agaricomycetidae</taxon>
        <taxon>Agaricales</taxon>
        <taxon>Marasmiineae</taxon>
        <taxon>Mycenaceae</taxon>
        <taxon>Mycena</taxon>
    </lineage>
</organism>
<reference evidence="2" key="1">
    <citation type="submission" date="2014-09" db="EMBL/GenBank/DDBJ databases">
        <title>Genome sequence of the luminous mushroom Mycena chlorophos for searching fungal bioluminescence genes.</title>
        <authorList>
            <person name="Tanaka Y."/>
            <person name="Kasuga D."/>
            <person name="Oba Y."/>
            <person name="Hase S."/>
            <person name="Sato K."/>
            <person name="Oba Y."/>
            <person name="Sakakibara Y."/>
        </authorList>
    </citation>
    <scope>NUCLEOTIDE SEQUENCE</scope>
</reference>